<keyword evidence="2" id="KW-1185">Reference proteome</keyword>
<dbReference type="EMBL" id="JBBUKT010000003">
    <property type="protein sequence ID" value="MEK7950607.1"/>
    <property type="molecule type" value="Genomic_DNA"/>
</dbReference>
<accession>A0ABU9ASB2</accession>
<sequence length="63" mass="7053">MEAQARLLELAKAFVNIPAENLEGWRANNAFVAKRCAGDPEIHDQFLALVGKSWRVGSLKNWT</sequence>
<organism evidence="1 2">
    <name type="scientific">Luteolibacter soli</name>
    <dbReference type="NCBI Taxonomy" id="3135280"/>
    <lineage>
        <taxon>Bacteria</taxon>
        <taxon>Pseudomonadati</taxon>
        <taxon>Verrucomicrobiota</taxon>
        <taxon>Verrucomicrobiia</taxon>
        <taxon>Verrucomicrobiales</taxon>
        <taxon>Verrucomicrobiaceae</taxon>
        <taxon>Luteolibacter</taxon>
    </lineage>
</organism>
<protein>
    <submittedName>
        <fullName evidence="1">Uncharacterized protein</fullName>
    </submittedName>
</protein>
<name>A0ABU9ASB2_9BACT</name>
<evidence type="ECO:0000313" key="1">
    <source>
        <dbReference type="EMBL" id="MEK7950607.1"/>
    </source>
</evidence>
<comment type="caution">
    <text evidence="1">The sequence shown here is derived from an EMBL/GenBank/DDBJ whole genome shotgun (WGS) entry which is preliminary data.</text>
</comment>
<dbReference type="Proteomes" id="UP001371305">
    <property type="component" value="Unassembled WGS sequence"/>
</dbReference>
<reference evidence="1 2" key="1">
    <citation type="submission" date="2024-04" db="EMBL/GenBank/DDBJ databases">
        <title>Luteolibacter sp. isolated from soil.</title>
        <authorList>
            <person name="An J."/>
        </authorList>
    </citation>
    <scope>NUCLEOTIDE SEQUENCE [LARGE SCALE GENOMIC DNA]</scope>
    <source>
        <strain evidence="1 2">Y139</strain>
    </source>
</reference>
<gene>
    <name evidence="1" type="ORF">WKV53_08875</name>
</gene>
<dbReference type="RefSeq" id="WP_341404215.1">
    <property type="nucleotide sequence ID" value="NZ_JBBUKT010000003.1"/>
</dbReference>
<evidence type="ECO:0000313" key="2">
    <source>
        <dbReference type="Proteomes" id="UP001371305"/>
    </source>
</evidence>
<proteinExistence type="predicted"/>